<dbReference type="SMR" id="A0A2V5LYB2"/>
<accession>A0A2V5LYB2</accession>
<dbReference type="InterPro" id="IPR003583">
    <property type="entry name" value="Hlx-hairpin-Hlx_DNA-bd_motif"/>
</dbReference>
<feature type="region of interest" description="Domain II" evidence="6">
    <location>
        <begin position="64"/>
        <end position="141"/>
    </location>
</feature>
<proteinExistence type="inferred from homology"/>
<evidence type="ECO:0000256" key="2">
    <source>
        <dbReference type="ARBA" id="ARBA00022763"/>
    </source>
</evidence>
<dbReference type="EMBL" id="QJVD01000009">
    <property type="protein sequence ID" value="PYI67446.1"/>
    <property type="molecule type" value="Genomic_DNA"/>
</dbReference>
<dbReference type="GO" id="GO:0048476">
    <property type="term" value="C:Holliday junction resolvase complex"/>
    <property type="evidence" value="ECO:0007669"/>
    <property type="project" value="UniProtKB-UniRule"/>
</dbReference>
<feature type="region of interest" description="Domain III" evidence="6">
    <location>
        <begin position="145"/>
        <end position="217"/>
    </location>
</feature>
<dbReference type="RefSeq" id="WP_110500885.1">
    <property type="nucleotide sequence ID" value="NZ_QJVD01000009.1"/>
</dbReference>
<dbReference type="GO" id="GO:0006281">
    <property type="term" value="P:DNA repair"/>
    <property type="evidence" value="ECO:0007669"/>
    <property type="project" value="UniProtKB-UniRule"/>
</dbReference>
<organism evidence="8 9">
    <name type="scientific">Arthrobacter livingstonensis</name>
    <dbReference type="NCBI Taxonomy" id="670078"/>
    <lineage>
        <taxon>Bacteria</taxon>
        <taxon>Bacillati</taxon>
        <taxon>Actinomycetota</taxon>
        <taxon>Actinomycetes</taxon>
        <taxon>Micrococcales</taxon>
        <taxon>Micrococcaceae</taxon>
        <taxon>Arthrobacter</taxon>
    </lineage>
</organism>
<evidence type="ECO:0000256" key="5">
    <source>
        <dbReference type="ARBA" id="ARBA00023204"/>
    </source>
</evidence>
<dbReference type="HAMAP" id="MF_00031">
    <property type="entry name" value="DNA_HJ_migration_RuvA"/>
    <property type="match status" value="1"/>
</dbReference>
<keyword evidence="4 6" id="KW-0233">DNA recombination</keyword>
<dbReference type="SUPFAM" id="SSF50249">
    <property type="entry name" value="Nucleic acid-binding proteins"/>
    <property type="match status" value="1"/>
</dbReference>
<dbReference type="Gene3D" id="1.10.150.20">
    <property type="entry name" value="5' to 3' exonuclease, C-terminal subdomain"/>
    <property type="match status" value="1"/>
</dbReference>
<comment type="domain">
    <text evidence="6">Has three domains with a flexible linker between the domains II and III and assumes an 'L' shape. Domain III is highly mobile and contacts RuvB.</text>
</comment>
<keyword evidence="2 6" id="KW-0227">DNA damage</keyword>
<dbReference type="NCBIfam" id="TIGR00084">
    <property type="entry name" value="ruvA"/>
    <property type="match status" value="1"/>
</dbReference>
<dbReference type="Pfam" id="PF07499">
    <property type="entry name" value="RuvA_C"/>
    <property type="match status" value="1"/>
</dbReference>
<comment type="similarity">
    <text evidence="6">Belongs to the RuvA family.</text>
</comment>
<dbReference type="InterPro" id="IPR011114">
    <property type="entry name" value="RuvA_C"/>
</dbReference>
<dbReference type="SUPFAM" id="SSF46929">
    <property type="entry name" value="DNA helicase RuvA subunit, C-terminal domain"/>
    <property type="match status" value="1"/>
</dbReference>
<evidence type="ECO:0000256" key="4">
    <source>
        <dbReference type="ARBA" id="ARBA00023172"/>
    </source>
</evidence>
<comment type="caution">
    <text evidence="8">The sequence shown here is derived from an EMBL/GenBank/DDBJ whole genome shotgun (WGS) entry which is preliminary data.</text>
</comment>
<keyword evidence="5 6" id="KW-0234">DNA repair</keyword>
<dbReference type="Gene3D" id="1.10.8.10">
    <property type="entry name" value="DNA helicase RuvA subunit, C-terminal domain"/>
    <property type="match status" value="1"/>
</dbReference>
<dbReference type="InterPro" id="IPR012340">
    <property type="entry name" value="NA-bd_OB-fold"/>
</dbReference>
<feature type="domain" description="Helix-hairpin-helix DNA-binding motif class 1" evidence="7">
    <location>
        <begin position="107"/>
        <end position="126"/>
    </location>
</feature>
<reference evidence="8 9" key="1">
    <citation type="submission" date="2018-05" db="EMBL/GenBank/DDBJ databases">
        <title>Genetic diversity of glacier-inhabiting Cryobacterium bacteria in China and description of Cryobacterium mengkeensis sp. nov. and Arthrobacter glacialis sp. nov.</title>
        <authorList>
            <person name="Liu Q."/>
            <person name="Xin Y.-H."/>
        </authorList>
    </citation>
    <scope>NUCLEOTIDE SEQUENCE [LARGE SCALE GENOMIC DNA]</scope>
    <source>
        <strain evidence="8 9">LI2</strain>
    </source>
</reference>
<protein>
    <recommendedName>
        <fullName evidence="6">Holliday junction branch migration complex subunit RuvA</fullName>
    </recommendedName>
</protein>
<dbReference type="CDD" id="cd14332">
    <property type="entry name" value="UBA_RuvA_C"/>
    <property type="match status" value="1"/>
</dbReference>
<dbReference type="Gene3D" id="2.40.50.140">
    <property type="entry name" value="Nucleic acid-binding proteins"/>
    <property type="match status" value="1"/>
</dbReference>
<dbReference type="Pfam" id="PF14520">
    <property type="entry name" value="HHH_5"/>
    <property type="match status" value="1"/>
</dbReference>
<gene>
    <name evidence="6" type="primary">ruvA</name>
    <name evidence="8" type="ORF">CVV68_10115</name>
</gene>
<keyword evidence="3 6" id="KW-0238">DNA-binding</keyword>
<evidence type="ECO:0000256" key="1">
    <source>
        <dbReference type="ARBA" id="ARBA00022490"/>
    </source>
</evidence>
<evidence type="ECO:0000259" key="7">
    <source>
        <dbReference type="SMART" id="SM00278"/>
    </source>
</evidence>
<dbReference type="GO" id="GO:0009379">
    <property type="term" value="C:Holliday junction helicase complex"/>
    <property type="evidence" value="ECO:0007669"/>
    <property type="project" value="InterPro"/>
</dbReference>
<comment type="subunit">
    <text evidence="6">Homotetramer. Forms an RuvA(8)-RuvB(12)-Holliday junction (HJ) complex. HJ DNA is sandwiched between 2 RuvA tetramers; dsDNA enters through RuvA and exits via RuvB. An RuvB hexamer assembles on each DNA strand where it exits the tetramer. Each RuvB hexamer is contacted by two RuvA subunits (via domain III) on 2 adjacent RuvB subunits; this complex drives branch migration. In the full resolvosome a probable DNA-RuvA(4)-RuvB(12)-RuvC(2) complex forms which resolves the HJ.</text>
</comment>
<feature type="domain" description="Helix-hairpin-helix DNA-binding motif class 1" evidence="7">
    <location>
        <begin position="72"/>
        <end position="91"/>
    </location>
</feature>
<dbReference type="AlphaFoldDB" id="A0A2V5LYB2"/>
<evidence type="ECO:0000256" key="6">
    <source>
        <dbReference type="HAMAP-Rule" id="MF_00031"/>
    </source>
</evidence>
<comment type="subcellular location">
    <subcellularLocation>
        <location evidence="6">Cytoplasm</location>
    </subcellularLocation>
</comment>
<comment type="function">
    <text evidence="6">The RuvA-RuvB-RuvC complex processes Holliday junction (HJ) DNA during genetic recombination and DNA repair, while the RuvA-RuvB complex plays an important role in the rescue of blocked DNA replication forks via replication fork reversal (RFR). RuvA specifically binds to HJ cruciform DNA, conferring on it an open structure. The RuvB hexamer acts as an ATP-dependent pump, pulling dsDNA into and through the RuvAB complex. HJ branch migration allows RuvC to scan DNA until it finds its consensus sequence, where it cleaves and resolves the cruciform DNA.</text>
</comment>
<dbReference type="SUPFAM" id="SSF47781">
    <property type="entry name" value="RuvA domain 2-like"/>
    <property type="match status" value="1"/>
</dbReference>
<dbReference type="GO" id="GO:0006310">
    <property type="term" value="P:DNA recombination"/>
    <property type="evidence" value="ECO:0007669"/>
    <property type="project" value="UniProtKB-UniRule"/>
</dbReference>
<dbReference type="GO" id="GO:0005737">
    <property type="term" value="C:cytoplasm"/>
    <property type="evidence" value="ECO:0007669"/>
    <property type="project" value="UniProtKB-SubCell"/>
</dbReference>
<dbReference type="InterPro" id="IPR013849">
    <property type="entry name" value="DNA_helicase_Holl-junc_RuvA_I"/>
</dbReference>
<dbReference type="InterPro" id="IPR000085">
    <property type="entry name" value="RuvA"/>
</dbReference>
<evidence type="ECO:0000256" key="3">
    <source>
        <dbReference type="ARBA" id="ARBA00023125"/>
    </source>
</evidence>
<sequence>MISFVRGPVAHLSLAQAVIDVNGVGMLVHATPKTLGSLRLGEESTLTTSMIVREDSMTLYGFADADEREVFDILMGVSGIGPRLALAILAVLEPESIRVGVAGGDGKVFTKVPGVGPKVAGRIVLELKDKLKPTGAGSAAAVPAPNAPLQWKEQVVAAMTSLGWNERDALKSIDAAVAAEPGLAEDGNVAAVLRATLRWLGQDGARQNSARQSSRVR</sequence>
<dbReference type="InterPro" id="IPR010994">
    <property type="entry name" value="RuvA_2-like"/>
</dbReference>
<comment type="caution">
    <text evidence="6">Lacks conserved residue(s) required for the propagation of feature annotation.</text>
</comment>
<dbReference type="Pfam" id="PF01330">
    <property type="entry name" value="RuvA_N"/>
    <property type="match status" value="1"/>
</dbReference>
<dbReference type="OrthoDB" id="5293449at2"/>
<keyword evidence="1 6" id="KW-0963">Cytoplasm</keyword>
<dbReference type="GO" id="GO:0000400">
    <property type="term" value="F:four-way junction DNA binding"/>
    <property type="evidence" value="ECO:0007669"/>
    <property type="project" value="UniProtKB-UniRule"/>
</dbReference>
<dbReference type="GO" id="GO:0009378">
    <property type="term" value="F:four-way junction helicase activity"/>
    <property type="evidence" value="ECO:0007669"/>
    <property type="project" value="InterPro"/>
</dbReference>
<name>A0A2V5LYB2_9MICC</name>
<keyword evidence="9" id="KW-1185">Reference proteome</keyword>
<dbReference type="Proteomes" id="UP000247832">
    <property type="component" value="Unassembled WGS sequence"/>
</dbReference>
<dbReference type="SMART" id="SM00278">
    <property type="entry name" value="HhH1"/>
    <property type="match status" value="2"/>
</dbReference>
<evidence type="ECO:0000313" key="9">
    <source>
        <dbReference type="Proteomes" id="UP000247832"/>
    </source>
</evidence>
<dbReference type="GO" id="GO:0005524">
    <property type="term" value="F:ATP binding"/>
    <property type="evidence" value="ECO:0007669"/>
    <property type="project" value="InterPro"/>
</dbReference>
<dbReference type="InterPro" id="IPR036267">
    <property type="entry name" value="RuvA_C_sf"/>
</dbReference>
<evidence type="ECO:0000313" key="8">
    <source>
        <dbReference type="EMBL" id="PYI67446.1"/>
    </source>
</evidence>